<dbReference type="Proteomes" id="UP001218188">
    <property type="component" value="Unassembled WGS sequence"/>
</dbReference>
<keyword evidence="3" id="KW-1185">Reference proteome</keyword>
<name>A0AAD6T3E4_9AGAR</name>
<feature type="region of interest" description="Disordered" evidence="1">
    <location>
        <begin position="59"/>
        <end position="78"/>
    </location>
</feature>
<evidence type="ECO:0000256" key="1">
    <source>
        <dbReference type="SAM" id="MobiDB-lite"/>
    </source>
</evidence>
<dbReference type="AlphaFoldDB" id="A0AAD6T3E4"/>
<sequence>MDGGTKFEKLSATPVVLPPPPRSSESTNQTSTLLIHALFSIMTFLLRPVFVFRRRSRSAASTSTSTRGAGELHAPVTPYPLAPHRYLEGRVLDIGVGARDASISIGPVHSAEGTPSKSRSRRHQDVFRCVDDTRLPLPTTPKQQQDAMPLGVVTNFARVRGARRQSLPTPSEGRGAENGMQSETPPKKKEKESPRRRMPRCLNLARTSPGVKKHAASSPGSPTKGVSCGSPGGSPAALASCVAADEAVDWAARIRSVFYNRKWDGEDDDLPESIREFFTRDSVGSDEHEHERSVGSSTKGEDSEGCEHDADAEDDYGRPLSVRSTCYSPSRADSSPESESLATPTHPHAHLQLSGVPSSSELAYLGGDASELSASSSGASGAFNDLLASVDRKYPGRHWPEIIQFSGCSEDGHGHGHGGRGGRTCGGNNGGNGLQQCQWSDVFCLDEYAS</sequence>
<feature type="region of interest" description="Disordered" evidence="1">
    <location>
        <begin position="1"/>
        <end position="28"/>
    </location>
</feature>
<protein>
    <submittedName>
        <fullName evidence="2">Uncharacterized protein</fullName>
    </submittedName>
</protein>
<evidence type="ECO:0000313" key="2">
    <source>
        <dbReference type="EMBL" id="KAJ7036597.1"/>
    </source>
</evidence>
<dbReference type="EMBL" id="JARJCM010000042">
    <property type="protein sequence ID" value="KAJ7036597.1"/>
    <property type="molecule type" value="Genomic_DNA"/>
</dbReference>
<accession>A0AAD6T3E4</accession>
<feature type="region of interest" description="Disordered" evidence="1">
    <location>
        <begin position="106"/>
        <end position="128"/>
    </location>
</feature>
<feature type="compositionally biased region" description="Low complexity" evidence="1">
    <location>
        <begin position="59"/>
        <end position="69"/>
    </location>
</feature>
<gene>
    <name evidence="2" type="ORF">C8F04DRAFT_474195</name>
</gene>
<comment type="caution">
    <text evidence="2">The sequence shown here is derived from an EMBL/GenBank/DDBJ whole genome shotgun (WGS) entry which is preliminary data.</text>
</comment>
<proteinExistence type="predicted"/>
<feature type="compositionally biased region" description="Polar residues" evidence="1">
    <location>
        <begin position="322"/>
        <end position="343"/>
    </location>
</feature>
<feature type="compositionally biased region" description="Basic and acidic residues" evidence="1">
    <location>
        <begin position="185"/>
        <end position="195"/>
    </location>
</feature>
<evidence type="ECO:0000313" key="3">
    <source>
        <dbReference type="Proteomes" id="UP001218188"/>
    </source>
</evidence>
<feature type="region of interest" description="Disordered" evidence="1">
    <location>
        <begin position="159"/>
        <end position="237"/>
    </location>
</feature>
<organism evidence="2 3">
    <name type="scientific">Mycena alexandri</name>
    <dbReference type="NCBI Taxonomy" id="1745969"/>
    <lineage>
        <taxon>Eukaryota</taxon>
        <taxon>Fungi</taxon>
        <taxon>Dikarya</taxon>
        <taxon>Basidiomycota</taxon>
        <taxon>Agaricomycotina</taxon>
        <taxon>Agaricomycetes</taxon>
        <taxon>Agaricomycetidae</taxon>
        <taxon>Agaricales</taxon>
        <taxon>Marasmiineae</taxon>
        <taxon>Mycenaceae</taxon>
        <taxon>Mycena</taxon>
    </lineage>
</organism>
<feature type="region of interest" description="Disordered" evidence="1">
    <location>
        <begin position="278"/>
        <end position="353"/>
    </location>
</feature>
<reference evidence="2" key="1">
    <citation type="submission" date="2023-03" db="EMBL/GenBank/DDBJ databases">
        <title>Massive genome expansion in bonnet fungi (Mycena s.s.) driven by repeated elements and novel gene families across ecological guilds.</title>
        <authorList>
            <consortium name="Lawrence Berkeley National Laboratory"/>
            <person name="Harder C.B."/>
            <person name="Miyauchi S."/>
            <person name="Viragh M."/>
            <person name="Kuo A."/>
            <person name="Thoen E."/>
            <person name="Andreopoulos B."/>
            <person name="Lu D."/>
            <person name="Skrede I."/>
            <person name="Drula E."/>
            <person name="Henrissat B."/>
            <person name="Morin E."/>
            <person name="Kohler A."/>
            <person name="Barry K."/>
            <person name="LaButti K."/>
            <person name="Morin E."/>
            <person name="Salamov A."/>
            <person name="Lipzen A."/>
            <person name="Mereny Z."/>
            <person name="Hegedus B."/>
            <person name="Baldrian P."/>
            <person name="Stursova M."/>
            <person name="Weitz H."/>
            <person name="Taylor A."/>
            <person name="Grigoriev I.V."/>
            <person name="Nagy L.G."/>
            <person name="Martin F."/>
            <person name="Kauserud H."/>
        </authorList>
    </citation>
    <scope>NUCLEOTIDE SEQUENCE</scope>
    <source>
        <strain evidence="2">CBHHK200</strain>
    </source>
</reference>
<feature type="compositionally biased region" description="Basic and acidic residues" evidence="1">
    <location>
        <begin position="278"/>
        <end position="309"/>
    </location>
</feature>